<dbReference type="GO" id="GO:0004592">
    <property type="term" value="F:pantoate-beta-alanine ligase activity"/>
    <property type="evidence" value="ECO:0007669"/>
    <property type="project" value="UniProtKB-UniRule"/>
</dbReference>
<sequence length="287" mass="32365">MRVITTKSELRSSLQPSRIARKTIGFVPTMGYLHEGHISLVKQAKLECDIVVMSIFVNPLQFGPNEDLDRYPRDFERDCELAKEAGVDYLFHPDVQEMYPNQSLTYVRVGQITEKLCGASRPGHFDGVATVVTKLFQIVQPDRAYFGLKDAQQVAVIEQMVLDLDIPVIIVPCEIVRESDGLALSSRNVFLTSEQHQQALILSKSLRMAKDKLASHLFESTDQVSQFVIQQIQTQSLAEIDYVDTLQYPSLQNPNSLTDDLLIAVAVRFGSTRLIDNVLVRHNNKEC</sequence>
<evidence type="ECO:0000256" key="7">
    <source>
        <dbReference type="ARBA" id="ARBA00048258"/>
    </source>
</evidence>
<proteinExistence type="inferred from homology"/>
<dbReference type="InterPro" id="IPR004821">
    <property type="entry name" value="Cyt_trans-like"/>
</dbReference>
<feature type="binding site" evidence="8">
    <location>
        <position position="176"/>
    </location>
    <ligand>
        <name>ATP</name>
        <dbReference type="ChEBI" id="CHEBI:30616"/>
    </ligand>
</feature>
<feature type="binding site" evidence="8">
    <location>
        <position position="61"/>
    </location>
    <ligand>
        <name>beta-alanine</name>
        <dbReference type="ChEBI" id="CHEBI:57966"/>
    </ligand>
</feature>
<comment type="subcellular location">
    <subcellularLocation>
        <location evidence="8">Cytoplasm</location>
    </subcellularLocation>
</comment>
<feature type="binding site" evidence="8">
    <location>
        <begin position="147"/>
        <end position="150"/>
    </location>
    <ligand>
        <name>ATP</name>
        <dbReference type="ChEBI" id="CHEBI:30616"/>
    </ligand>
</feature>
<comment type="similarity">
    <text evidence="2 8">Belongs to the pantothenate synthetase family.</text>
</comment>
<keyword evidence="8" id="KW-0963">Cytoplasm</keyword>
<keyword evidence="5 8" id="KW-0547">Nucleotide-binding</keyword>
<dbReference type="InterPro" id="IPR014729">
    <property type="entry name" value="Rossmann-like_a/b/a_fold"/>
</dbReference>
<dbReference type="Pfam" id="PF02569">
    <property type="entry name" value="Pantoate_ligase"/>
    <property type="match status" value="1"/>
</dbReference>
<evidence type="ECO:0000256" key="4">
    <source>
        <dbReference type="ARBA" id="ARBA00022655"/>
    </source>
</evidence>
<dbReference type="RefSeq" id="WP_307254348.1">
    <property type="nucleotide sequence ID" value="NZ_JAUSUV010000013.1"/>
</dbReference>
<dbReference type="Gene3D" id="3.40.50.620">
    <property type="entry name" value="HUPs"/>
    <property type="match status" value="1"/>
</dbReference>
<dbReference type="NCBIfam" id="TIGR00125">
    <property type="entry name" value="cyt_tran_rel"/>
    <property type="match status" value="1"/>
</dbReference>
<keyword evidence="4 8" id="KW-0566">Pantothenate biosynthesis</keyword>
<evidence type="ECO:0000256" key="6">
    <source>
        <dbReference type="ARBA" id="ARBA00022840"/>
    </source>
</evidence>
<dbReference type="Gene3D" id="3.30.1300.10">
    <property type="entry name" value="Pantoate-beta-alanine ligase, C-terminal domain"/>
    <property type="match status" value="1"/>
</dbReference>
<name>A0AAJ1THH4_9BACL</name>
<dbReference type="Proteomes" id="UP001238450">
    <property type="component" value="Unassembled WGS sequence"/>
</dbReference>
<feature type="active site" description="Proton donor" evidence="8">
    <location>
        <position position="37"/>
    </location>
</feature>
<organism evidence="9 10">
    <name type="scientific">Croceifilum oryzae</name>
    <dbReference type="NCBI Taxonomy" id="1553429"/>
    <lineage>
        <taxon>Bacteria</taxon>
        <taxon>Bacillati</taxon>
        <taxon>Bacillota</taxon>
        <taxon>Bacilli</taxon>
        <taxon>Bacillales</taxon>
        <taxon>Thermoactinomycetaceae</taxon>
        <taxon>Croceifilum</taxon>
    </lineage>
</organism>
<dbReference type="NCBIfam" id="TIGR00018">
    <property type="entry name" value="panC"/>
    <property type="match status" value="1"/>
</dbReference>
<dbReference type="PANTHER" id="PTHR21299">
    <property type="entry name" value="CYTIDYLATE KINASE/PANTOATE-BETA-ALANINE LIGASE"/>
    <property type="match status" value="1"/>
</dbReference>
<feature type="binding site" evidence="8">
    <location>
        <position position="61"/>
    </location>
    <ligand>
        <name>(R)-pantoate</name>
        <dbReference type="ChEBI" id="CHEBI:15980"/>
    </ligand>
</feature>
<dbReference type="SUPFAM" id="SSF52374">
    <property type="entry name" value="Nucleotidylyl transferase"/>
    <property type="match status" value="1"/>
</dbReference>
<dbReference type="EMBL" id="JAUSUV010000013">
    <property type="protein sequence ID" value="MDQ0418554.1"/>
    <property type="molecule type" value="Genomic_DNA"/>
</dbReference>
<dbReference type="EC" id="6.3.2.1" evidence="8"/>
<dbReference type="InterPro" id="IPR003721">
    <property type="entry name" value="Pantoate_ligase"/>
</dbReference>
<evidence type="ECO:0000256" key="1">
    <source>
        <dbReference type="ARBA" id="ARBA00004990"/>
    </source>
</evidence>
<comment type="catalytic activity">
    <reaction evidence="7 8">
        <text>(R)-pantoate + beta-alanine + ATP = (R)-pantothenate + AMP + diphosphate + H(+)</text>
        <dbReference type="Rhea" id="RHEA:10912"/>
        <dbReference type="ChEBI" id="CHEBI:15378"/>
        <dbReference type="ChEBI" id="CHEBI:15980"/>
        <dbReference type="ChEBI" id="CHEBI:29032"/>
        <dbReference type="ChEBI" id="CHEBI:30616"/>
        <dbReference type="ChEBI" id="CHEBI:33019"/>
        <dbReference type="ChEBI" id="CHEBI:57966"/>
        <dbReference type="ChEBI" id="CHEBI:456215"/>
        <dbReference type="EC" id="6.3.2.1"/>
    </reaction>
</comment>
<dbReference type="CDD" id="cd00560">
    <property type="entry name" value="PanC"/>
    <property type="match status" value="1"/>
</dbReference>
<comment type="miscellaneous">
    <text evidence="8">The reaction proceeds by a bi uni uni bi ping pong mechanism.</text>
</comment>
<protein>
    <recommendedName>
        <fullName evidence="8">Pantothenate synthetase</fullName>
        <shortName evidence="8">PS</shortName>
        <ecNumber evidence="8">6.3.2.1</ecNumber>
    </recommendedName>
    <alternativeName>
        <fullName evidence="8">Pantoate--beta-alanine ligase</fullName>
    </alternativeName>
    <alternativeName>
        <fullName evidence="8">Pantoate-activating enzyme</fullName>
    </alternativeName>
</protein>
<dbReference type="PANTHER" id="PTHR21299:SF1">
    <property type="entry name" value="PANTOATE--BETA-ALANINE LIGASE"/>
    <property type="match status" value="1"/>
</dbReference>
<evidence type="ECO:0000313" key="9">
    <source>
        <dbReference type="EMBL" id="MDQ0418554.1"/>
    </source>
</evidence>
<dbReference type="InterPro" id="IPR042176">
    <property type="entry name" value="Pantoate_ligase_C"/>
</dbReference>
<feature type="binding site" evidence="8">
    <location>
        <begin position="30"/>
        <end position="37"/>
    </location>
    <ligand>
        <name>ATP</name>
        <dbReference type="ChEBI" id="CHEBI:30616"/>
    </ligand>
</feature>
<dbReference type="AlphaFoldDB" id="A0AAJ1THH4"/>
<dbReference type="HAMAP" id="MF_00158">
    <property type="entry name" value="PanC"/>
    <property type="match status" value="1"/>
</dbReference>
<evidence type="ECO:0000256" key="8">
    <source>
        <dbReference type="HAMAP-Rule" id="MF_00158"/>
    </source>
</evidence>
<evidence type="ECO:0000256" key="3">
    <source>
        <dbReference type="ARBA" id="ARBA00022598"/>
    </source>
</evidence>
<dbReference type="GO" id="GO:0005524">
    <property type="term" value="F:ATP binding"/>
    <property type="evidence" value="ECO:0007669"/>
    <property type="project" value="UniProtKB-KW"/>
</dbReference>
<keyword evidence="3 8" id="KW-0436">Ligase</keyword>
<evidence type="ECO:0000256" key="5">
    <source>
        <dbReference type="ARBA" id="ARBA00022741"/>
    </source>
</evidence>
<dbReference type="GO" id="GO:0005829">
    <property type="term" value="C:cytosol"/>
    <property type="evidence" value="ECO:0007669"/>
    <property type="project" value="TreeGrafter"/>
</dbReference>
<comment type="pathway">
    <text evidence="1 8">Cofactor biosynthesis; (R)-pantothenate biosynthesis; (R)-pantothenate from (R)-pantoate and beta-alanine: step 1/1.</text>
</comment>
<dbReference type="GO" id="GO:0015940">
    <property type="term" value="P:pantothenate biosynthetic process"/>
    <property type="evidence" value="ECO:0007669"/>
    <property type="project" value="UniProtKB-UniRule"/>
</dbReference>
<evidence type="ECO:0000256" key="2">
    <source>
        <dbReference type="ARBA" id="ARBA00009256"/>
    </source>
</evidence>
<feature type="binding site" evidence="8">
    <location>
        <begin position="184"/>
        <end position="187"/>
    </location>
    <ligand>
        <name>ATP</name>
        <dbReference type="ChEBI" id="CHEBI:30616"/>
    </ligand>
</feature>
<reference evidence="9 10" key="1">
    <citation type="submission" date="2023-07" db="EMBL/GenBank/DDBJ databases">
        <title>Genomic Encyclopedia of Type Strains, Phase IV (KMG-IV): sequencing the most valuable type-strain genomes for metagenomic binning, comparative biology and taxonomic classification.</title>
        <authorList>
            <person name="Goeker M."/>
        </authorList>
    </citation>
    <scope>NUCLEOTIDE SEQUENCE [LARGE SCALE GENOMIC DNA]</scope>
    <source>
        <strain evidence="9 10">DSM 46876</strain>
    </source>
</reference>
<evidence type="ECO:0000313" key="10">
    <source>
        <dbReference type="Proteomes" id="UP001238450"/>
    </source>
</evidence>
<accession>A0AAJ1THH4</accession>
<comment type="function">
    <text evidence="8">Catalyzes the condensation of pantoate with beta-alanine in an ATP-dependent reaction via a pantoyl-adenylate intermediate.</text>
</comment>
<gene>
    <name evidence="8" type="primary">panC</name>
    <name evidence="9" type="ORF">J2Z48_002757</name>
</gene>
<feature type="binding site" evidence="8">
    <location>
        <position position="153"/>
    </location>
    <ligand>
        <name>(R)-pantoate</name>
        <dbReference type="ChEBI" id="CHEBI:15980"/>
    </ligand>
</feature>
<dbReference type="FunFam" id="3.40.50.620:FF:000013">
    <property type="entry name" value="Pantothenate synthetase"/>
    <property type="match status" value="1"/>
</dbReference>
<keyword evidence="6 8" id="KW-0067">ATP-binding</keyword>
<comment type="subunit">
    <text evidence="8">Homodimer.</text>
</comment>
<comment type="caution">
    <text evidence="9">The sequence shown here is derived from an EMBL/GenBank/DDBJ whole genome shotgun (WGS) entry which is preliminary data.</text>
</comment>
<keyword evidence="10" id="KW-1185">Reference proteome</keyword>